<evidence type="ECO:0000256" key="5">
    <source>
        <dbReference type="ARBA" id="ARBA00022844"/>
    </source>
</evidence>
<dbReference type="Gene3D" id="2.60.169.10">
    <property type="entry name" value="Microviridae F protein"/>
    <property type="match status" value="2"/>
</dbReference>
<accession>A0A976N1V2</accession>
<dbReference type="GO" id="GO:0005198">
    <property type="term" value="F:structural molecule activity"/>
    <property type="evidence" value="ECO:0007669"/>
    <property type="project" value="InterPro"/>
</dbReference>
<dbReference type="InterPro" id="IPR003514">
    <property type="entry name" value="Microviridae_protein_F"/>
</dbReference>
<proteinExistence type="inferred from homology"/>
<dbReference type="EMBL" id="OM869523">
    <property type="protein sequence ID" value="UPW40953.1"/>
    <property type="molecule type" value="Genomic_DNA"/>
</dbReference>
<protein>
    <submittedName>
        <fullName evidence="6">Major capsid protein</fullName>
    </submittedName>
</protein>
<evidence type="ECO:0000256" key="2">
    <source>
        <dbReference type="ARBA" id="ARBA00009963"/>
    </source>
</evidence>
<sequence>MTNILMRNKANNITSRVPQVKLPRSIFPIQKWRKQTMKAGYLYPIFCEEVLPSDTWILNTQNFIRLNTQVVPPIDNLQVKTYFFFVPSRLVWDNFAKQHGERKNPNDTIDYITPSITYPNGIPVGSIADYMGKTRTGIANNKINALPLRAYNLIWNEYFRAELIQDSLTVNTGDADDSPNIYNLAKKAKMHDYFTDCLPTLQLGEQVNIPLGTTAPVVGNGNAIGLVQINKDPNNNSILPLIGTTIFEGGTPTTTSGVLAHGTAQIGPVKINTSMSVANGDGSGNTNTGIALGLSPNSKASGLTADLSAAVSATISAMRLAIDTQEILERDNRNGVRYTEQLAGRYGALNPDLRLQRPQYLGGTVQPLFTTPVVQTSSTNTTTPQGNLAGYGVTGDSSKNTIKASFGEFGYIIGLACVQAVPQYQQGQGKMWDRWERYDYYYPEFNGLSDQAVKNKEIFLTGNEETDNATFGYIGRYDEYRYFNNEICGELRSDYEKSLDSWHYAEKFENTPTLSSEFIEDDTDEILKRSLVVQNNSDGTTAEQMIAEFNYNGGVARVMPSKATPQTGGRIL</sequence>
<dbReference type="GO" id="GO:0039615">
    <property type="term" value="C:T=1 icosahedral viral capsid"/>
    <property type="evidence" value="ECO:0007669"/>
    <property type="project" value="UniProtKB-KW"/>
</dbReference>
<name>A0A976N1V2_9VIRU</name>
<keyword evidence="4" id="KW-0167">Capsid protein</keyword>
<organism evidence="6">
    <name type="scientific">Sigmofec virus UA08Rod_6044</name>
    <dbReference type="NCBI Taxonomy" id="2929448"/>
    <lineage>
        <taxon>Viruses</taxon>
        <taxon>Monodnaviria</taxon>
        <taxon>Sangervirae</taxon>
        <taxon>Phixviricota</taxon>
        <taxon>Malgrandaviricetes</taxon>
        <taxon>Petitvirales</taxon>
        <taxon>Microviridae</taxon>
    </lineage>
</organism>
<comment type="subcellular location">
    <subcellularLocation>
        <location evidence="1">Virion</location>
    </subcellularLocation>
</comment>
<evidence type="ECO:0000256" key="4">
    <source>
        <dbReference type="ARBA" id="ARBA00022561"/>
    </source>
</evidence>
<dbReference type="Pfam" id="PF02305">
    <property type="entry name" value="Phage_F"/>
    <property type="match status" value="1"/>
</dbReference>
<reference evidence="6" key="1">
    <citation type="submission" date="2022-02" db="EMBL/GenBank/DDBJ databases">
        <title>Towards deciphering the DNA virus diversity associated with rodent species in the families Cricetidae and Heteromyidae.</title>
        <authorList>
            <person name="Lund M."/>
            <person name="Larsen B.B."/>
            <person name="Gryseels S."/>
            <person name="Kraberger S."/>
            <person name="Rowsey D.M."/>
            <person name="Steger L."/>
            <person name="Yule K.M."/>
            <person name="Upham N.S."/>
            <person name="Worobey M."/>
            <person name="Van Doorslaer K."/>
            <person name="Varsani A."/>
        </authorList>
    </citation>
    <scope>NUCLEOTIDE SEQUENCE</scope>
    <source>
        <strain evidence="6">UA08Rod_6044</strain>
    </source>
</reference>
<evidence type="ECO:0000313" key="6">
    <source>
        <dbReference type="EMBL" id="UPW40953.1"/>
    </source>
</evidence>
<keyword evidence="3" id="KW-1140">T=1 icosahedral capsid protein</keyword>
<dbReference type="InterPro" id="IPR037002">
    <property type="entry name" value="Microviridae_protein_F_sf"/>
</dbReference>
<keyword evidence="5" id="KW-0946">Virion</keyword>
<evidence type="ECO:0000256" key="1">
    <source>
        <dbReference type="ARBA" id="ARBA00004328"/>
    </source>
</evidence>
<dbReference type="SUPFAM" id="SSF88645">
    <property type="entry name" value="ssDNA viruses"/>
    <property type="match status" value="1"/>
</dbReference>
<evidence type="ECO:0000256" key="3">
    <source>
        <dbReference type="ARBA" id="ARBA00022431"/>
    </source>
</evidence>
<comment type="similarity">
    <text evidence="2">Belongs to the microviridae F protein family.</text>
</comment>
<dbReference type="InterPro" id="IPR016184">
    <property type="entry name" value="Capsid/spike_ssDNA_virus"/>
</dbReference>